<dbReference type="Proteomes" id="UP000191987">
    <property type="component" value="Unassembled WGS sequence"/>
</dbReference>
<evidence type="ECO:0000256" key="1">
    <source>
        <dbReference type="SAM" id="MobiDB-lite"/>
    </source>
</evidence>
<reference evidence="2 3" key="1">
    <citation type="submission" date="2016-01" db="EMBL/GenBank/DDBJ databases">
        <authorList>
            <person name="Oliw E.H."/>
        </authorList>
    </citation>
    <scope>NUCLEOTIDE SEQUENCE [LARGE SCALE GENOMIC DNA]</scope>
    <source>
        <strain evidence="2 3">Zutra 3-1</strain>
    </source>
</reference>
<name>A0A1S7RGU0_9HYPH</name>
<protein>
    <submittedName>
        <fullName evidence="2">Uncharacterized protein</fullName>
    </submittedName>
</protein>
<gene>
    <name evidence="2" type="ORF">AGR7C_Lc160059</name>
</gene>
<feature type="compositionally biased region" description="Basic and acidic residues" evidence="1">
    <location>
        <begin position="40"/>
        <end position="50"/>
    </location>
</feature>
<accession>A0A1S7RGU0</accession>
<feature type="region of interest" description="Disordered" evidence="1">
    <location>
        <begin position="19"/>
        <end position="57"/>
    </location>
</feature>
<dbReference type="AlphaFoldDB" id="A0A1S7RGU0"/>
<organism evidence="2 3">
    <name type="scientific">Agrobacterium deltaense Zutra 3/1</name>
    <dbReference type="NCBI Taxonomy" id="1183427"/>
    <lineage>
        <taxon>Bacteria</taxon>
        <taxon>Pseudomonadati</taxon>
        <taxon>Pseudomonadota</taxon>
        <taxon>Alphaproteobacteria</taxon>
        <taxon>Hyphomicrobiales</taxon>
        <taxon>Rhizobiaceae</taxon>
        <taxon>Rhizobium/Agrobacterium group</taxon>
        <taxon>Agrobacterium</taxon>
    </lineage>
</organism>
<dbReference type="EMBL" id="FBWG01000034">
    <property type="protein sequence ID" value="CUX52326.1"/>
    <property type="molecule type" value="Genomic_DNA"/>
</dbReference>
<proteinExistence type="predicted"/>
<evidence type="ECO:0000313" key="3">
    <source>
        <dbReference type="Proteomes" id="UP000191987"/>
    </source>
</evidence>
<evidence type="ECO:0000313" key="2">
    <source>
        <dbReference type="EMBL" id="CUX52326.1"/>
    </source>
</evidence>
<sequence length="57" mass="6337">MINEGGAVRDEGVEMCRFANMPSQPGKTPRVPSGARRFVVKRDRDFRRDPAANTSMA</sequence>